<evidence type="ECO:0000256" key="9">
    <source>
        <dbReference type="RuleBase" id="RU000586"/>
    </source>
</evidence>
<dbReference type="GO" id="GO:0005737">
    <property type="term" value="C:cytoplasm"/>
    <property type="evidence" value="ECO:0007669"/>
    <property type="project" value="UniProtKB-SubCell"/>
</dbReference>
<feature type="compositionally biased region" description="Basic and acidic residues" evidence="11">
    <location>
        <begin position="1"/>
        <end position="11"/>
    </location>
</feature>
<evidence type="ECO:0000259" key="13">
    <source>
        <dbReference type="Pfam" id="PF02799"/>
    </source>
</evidence>
<dbReference type="Pfam" id="PF02799">
    <property type="entry name" value="NMT_C"/>
    <property type="match status" value="1"/>
</dbReference>
<evidence type="ECO:0000256" key="4">
    <source>
        <dbReference type="ARBA" id="ARBA00012923"/>
    </source>
</evidence>
<sequence length="463" mass="53509">MDKKNTQEEKNSQSSYSEGGIRELLDRLALRSSVEEEKEAPAKTYDDYKFWKTQPVPKFDEECEAEGPIDPNTDIEKVSKEPYRLLKEFEWTTMNLEDDNELREVYELLTENYVEDSSAMLRFAYSAEFLRWALMCPGYVKDWHVGVRVKASNKLVAFISAVPLVIRLRDKLFEKCAEVNFLCIHKKLRNKRLTPLLIKEVTRRCHLLDVWQAVYTGGILLPSPVSVCRYLHRSLNWKKLYEIGFAPLPFGSSPTKEMAKYHLPSATATPGLRPMEKRDVAQVQSLLSRYLERFELAHFFTETEVQHSFLGDSEVSKGPVIWSYVAEDPKTKKITDFFSFYSLPSSVLGNPQYNDIKAAYLYYYASDSYPKDDSKASLDTFVERCKLLIKDSLIIANRLRFDVFNAVTVMDNNLFLKDLRFGEGDGYLNYYIYNYRCPKVPGGIDSQNNIDKSRPSGMGFVMI</sequence>
<dbReference type="FunFam" id="3.40.630.30:FF:000042">
    <property type="entry name" value="Glycylpeptide N-tetradecanoyltransferase"/>
    <property type="match status" value="1"/>
</dbReference>
<keyword evidence="8 9" id="KW-0012">Acyltransferase</keyword>
<evidence type="ECO:0000313" key="14">
    <source>
        <dbReference type="EMBL" id="WBW72933.1"/>
    </source>
</evidence>
<dbReference type="RefSeq" id="XP_056037176.1">
    <property type="nucleotide sequence ID" value="XM_056178931.1"/>
</dbReference>
<dbReference type="InterPro" id="IPR022676">
    <property type="entry name" value="NMT_N"/>
</dbReference>
<name>A0AAF0AVY0_9SCHI</name>
<comment type="catalytic activity">
    <reaction evidence="9">
        <text>N-terminal glycyl-[protein] + tetradecanoyl-CoA = N-tetradecanoylglycyl-[protein] + CoA + H(+)</text>
        <dbReference type="Rhea" id="RHEA:15521"/>
        <dbReference type="Rhea" id="RHEA-COMP:12666"/>
        <dbReference type="Rhea" id="RHEA-COMP:12667"/>
        <dbReference type="ChEBI" id="CHEBI:15378"/>
        <dbReference type="ChEBI" id="CHEBI:57287"/>
        <dbReference type="ChEBI" id="CHEBI:57385"/>
        <dbReference type="ChEBI" id="CHEBI:64723"/>
        <dbReference type="ChEBI" id="CHEBI:133050"/>
        <dbReference type="EC" id="2.3.1.97"/>
    </reaction>
</comment>
<dbReference type="EC" id="2.3.1.97" evidence="4 9"/>
<keyword evidence="15" id="KW-1185">Reference proteome</keyword>
<accession>A0AAF0AVY0</accession>
<dbReference type="GeneID" id="80873620"/>
<evidence type="ECO:0000256" key="7">
    <source>
        <dbReference type="ARBA" id="ARBA00022679"/>
    </source>
</evidence>
<gene>
    <name evidence="14" type="primary">myr1</name>
    <name evidence="14" type="ORF">SOMG_00133</name>
</gene>
<dbReference type="EMBL" id="CP115611">
    <property type="protein sequence ID" value="WBW72933.1"/>
    <property type="molecule type" value="Genomic_DNA"/>
</dbReference>
<protein>
    <recommendedName>
        <fullName evidence="5 9">Glycylpeptide N-tetradecanoyltransferase</fullName>
        <ecNumber evidence="4 9">2.3.1.97</ecNumber>
    </recommendedName>
</protein>
<dbReference type="FunFam" id="3.40.630.30:FF:000056">
    <property type="entry name" value="Glycylpeptide N-tetradecanoyltransferase"/>
    <property type="match status" value="1"/>
</dbReference>
<dbReference type="Pfam" id="PF01233">
    <property type="entry name" value="NMT"/>
    <property type="match status" value="1"/>
</dbReference>
<evidence type="ECO:0000256" key="5">
    <source>
        <dbReference type="ARBA" id="ARBA00022240"/>
    </source>
</evidence>
<evidence type="ECO:0000259" key="12">
    <source>
        <dbReference type="Pfam" id="PF01233"/>
    </source>
</evidence>
<comment type="subunit">
    <text evidence="3">Monomer.</text>
</comment>
<comment type="subcellular location">
    <subcellularLocation>
        <location evidence="1">Cytoplasm</location>
    </subcellularLocation>
</comment>
<comment type="function">
    <text evidence="9">Adds a myristoyl group to the N-terminal glycine residue of certain cellular proteins.</text>
</comment>
<feature type="domain" description="Glycylpeptide N-tetradecanoyltransferase C-terminal" evidence="13">
    <location>
        <begin position="242"/>
        <end position="459"/>
    </location>
</feature>
<dbReference type="GO" id="GO:0004379">
    <property type="term" value="F:glycylpeptide N-tetradecanoyltransferase activity"/>
    <property type="evidence" value="ECO:0007669"/>
    <property type="project" value="UniProtKB-EC"/>
</dbReference>
<dbReference type="PANTHER" id="PTHR11377:SF5">
    <property type="entry name" value="GLYCYLPEPTIDE N-TETRADECANOYLTRANSFERASE"/>
    <property type="match status" value="1"/>
</dbReference>
<evidence type="ECO:0000256" key="11">
    <source>
        <dbReference type="SAM" id="MobiDB-lite"/>
    </source>
</evidence>
<dbReference type="InterPro" id="IPR022677">
    <property type="entry name" value="NMT_C"/>
</dbReference>
<dbReference type="InterPro" id="IPR016181">
    <property type="entry name" value="Acyl_CoA_acyltransferase"/>
</dbReference>
<reference evidence="14 15" key="1">
    <citation type="journal article" date="2023" name="G3 (Bethesda)">
        <title>A high-quality reference genome for the fission yeast Schizosaccharomyces osmophilus.</title>
        <authorList>
            <person name="Jia G.S."/>
            <person name="Zhang W.C."/>
            <person name="Liang Y."/>
            <person name="Liu X.H."/>
            <person name="Rhind N."/>
            <person name="Pidoux A."/>
            <person name="Brysch-Herzberg M."/>
            <person name="Du L.L."/>
        </authorList>
    </citation>
    <scope>NUCLEOTIDE SEQUENCE [LARGE SCALE GENOMIC DNA]</scope>
    <source>
        <strain evidence="14 15">CBS 15793</strain>
    </source>
</reference>
<feature type="region of interest" description="Disordered" evidence="11">
    <location>
        <begin position="1"/>
        <end position="20"/>
    </location>
</feature>
<dbReference type="PIRSF" id="PIRSF015892">
    <property type="entry name" value="N-myristl_transf"/>
    <property type="match status" value="1"/>
</dbReference>
<dbReference type="InterPro" id="IPR022678">
    <property type="entry name" value="NMT_CS"/>
</dbReference>
<evidence type="ECO:0000256" key="3">
    <source>
        <dbReference type="ARBA" id="ARBA00011245"/>
    </source>
</evidence>
<dbReference type="AlphaFoldDB" id="A0AAF0AVY0"/>
<organism evidence="14 15">
    <name type="scientific">Schizosaccharomyces osmophilus</name>
    <dbReference type="NCBI Taxonomy" id="2545709"/>
    <lineage>
        <taxon>Eukaryota</taxon>
        <taxon>Fungi</taxon>
        <taxon>Dikarya</taxon>
        <taxon>Ascomycota</taxon>
        <taxon>Taphrinomycotina</taxon>
        <taxon>Schizosaccharomycetes</taxon>
        <taxon>Schizosaccharomycetales</taxon>
        <taxon>Schizosaccharomycetaceae</taxon>
        <taxon>Schizosaccharomyces</taxon>
    </lineage>
</organism>
<evidence type="ECO:0000256" key="6">
    <source>
        <dbReference type="ARBA" id="ARBA00022490"/>
    </source>
</evidence>
<proteinExistence type="inferred from homology"/>
<dbReference type="InterPro" id="IPR000903">
    <property type="entry name" value="NMT"/>
</dbReference>
<feature type="domain" description="Glycylpeptide N-tetradecanoyltransferase N-terminal" evidence="12">
    <location>
        <begin position="68"/>
        <end position="228"/>
    </location>
</feature>
<dbReference type="SUPFAM" id="SSF55729">
    <property type="entry name" value="Acyl-CoA N-acyltransferases (Nat)"/>
    <property type="match status" value="2"/>
</dbReference>
<dbReference type="Gene3D" id="3.40.630.30">
    <property type="match status" value="2"/>
</dbReference>
<evidence type="ECO:0000256" key="10">
    <source>
        <dbReference type="RuleBase" id="RU004178"/>
    </source>
</evidence>
<dbReference type="PANTHER" id="PTHR11377">
    <property type="entry name" value="N-MYRISTOYL TRANSFERASE"/>
    <property type="match status" value="1"/>
</dbReference>
<evidence type="ECO:0000256" key="1">
    <source>
        <dbReference type="ARBA" id="ARBA00004496"/>
    </source>
</evidence>
<dbReference type="PROSITE" id="PS00975">
    <property type="entry name" value="NMT_1"/>
    <property type="match status" value="1"/>
</dbReference>
<evidence type="ECO:0000256" key="8">
    <source>
        <dbReference type="ARBA" id="ARBA00023315"/>
    </source>
</evidence>
<evidence type="ECO:0000256" key="2">
    <source>
        <dbReference type="ARBA" id="ARBA00009469"/>
    </source>
</evidence>
<dbReference type="KEGG" id="som:SOMG_00133"/>
<evidence type="ECO:0000313" key="15">
    <source>
        <dbReference type="Proteomes" id="UP001212411"/>
    </source>
</evidence>
<keyword evidence="7 9" id="KW-0808">Transferase</keyword>
<comment type="similarity">
    <text evidence="2 10">Belongs to the NMT family.</text>
</comment>
<dbReference type="Proteomes" id="UP001212411">
    <property type="component" value="Chromosome 1"/>
</dbReference>
<keyword evidence="6" id="KW-0963">Cytoplasm</keyword>